<evidence type="ECO:0000313" key="2">
    <source>
        <dbReference type="Proteomes" id="UP001497497"/>
    </source>
</evidence>
<dbReference type="EMBL" id="CAXITT010000393">
    <property type="protein sequence ID" value="CAL1540673.1"/>
    <property type="molecule type" value="Genomic_DNA"/>
</dbReference>
<dbReference type="AlphaFoldDB" id="A0AAV2I412"/>
<feature type="non-terminal residue" evidence="1">
    <location>
        <position position="1"/>
    </location>
</feature>
<evidence type="ECO:0008006" key="3">
    <source>
        <dbReference type="Google" id="ProtNLM"/>
    </source>
</evidence>
<keyword evidence="2" id="KW-1185">Reference proteome</keyword>
<proteinExistence type="predicted"/>
<dbReference type="Proteomes" id="UP001497497">
    <property type="component" value="Unassembled WGS sequence"/>
</dbReference>
<organism evidence="1 2">
    <name type="scientific">Lymnaea stagnalis</name>
    <name type="common">Great pond snail</name>
    <name type="synonym">Helix stagnalis</name>
    <dbReference type="NCBI Taxonomy" id="6523"/>
    <lineage>
        <taxon>Eukaryota</taxon>
        <taxon>Metazoa</taxon>
        <taxon>Spiralia</taxon>
        <taxon>Lophotrochozoa</taxon>
        <taxon>Mollusca</taxon>
        <taxon>Gastropoda</taxon>
        <taxon>Heterobranchia</taxon>
        <taxon>Euthyneura</taxon>
        <taxon>Panpulmonata</taxon>
        <taxon>Hygrophila</taxon>
        <taxon>Lymnaeoidea</taxon>
        <taxon>Lymnaeidae</taxon>
        <taxon>Lymnaea</taxon>
    </lineage>
</organism>
<name>A0AAV2I412_LYMST</name>
<accession>A0AAV2I412</accession>
<evidence type="ECO:0000313" key="1">
    <source>
        <dbReference type="EMBL" id="CAL1540673.1"/>
    </source>
</evidence>
<gene>
    <name evidence="1" type="ORF">GSLYS_00014322001</name>
</gene>
<comment type="caution">
    <text evidence="1">The sequence shown here is derived from an EMBL/GenBank/DDBJ whole genome shotgun (WGS) entry which is preliminary data.</text>
</comment>
<sequence length="96" mass="10835">CPLGFFGKKCQFVCHCKKNLCRRDGECTQGTSCKDGWFALSCQYNDLAYASQPSDPRLTDNNDSTCYIPPKNSIGANLTEPFVYSWVRVIFRGYGM</sequence>
<protein>
    <recommendedName>
        <fullName evidence="3">EGF-like domain-containing protein</fullName>
    </recommendedName>
</protein>
<reference evidence="1 2" key="1">
    <citation type="submission" date="2024-04" db="EMBL/GenBank/DDBJ databases">
        <authorList>
            <consortium name="Genoscope - CEA"/>
            <person name="William W."/>
        </authorList>
    </citation>
    <scope>NUCLEOTIDE SEQUENCE [LARGE SCALE GENOMIC DNA]</scope>
</reference>